<organism evidence="2 3">
    <name type="scientific">Candida verbasci</name>
    <dbReference type="NCBI Taxonomy" id="1227364"/>
    <lineage>
        <taxon>Eukaryota</taxon>
        <taxon>Fungi</taxon>
        <taxon>Dikarya</taxon>
        <taxon>Ascomycota</taxon>
        <taxon>Saccharomycotina</taxon>
        <taxon>Pichiomycetes</taxon>
        <taxon>Debaryomycetaceae</taxon>
        <taxon>Candida/Lodderomyces clade</taxon>
        <taxon>Candida</taxon>
    </lineage>
</organism>
<dbReference type="AlphaFoldDB" id="A0A9W4TSQ9"/>
<feature type="region of interest" description="Disordered" evidence="1">
    <location>
        <begin position="1"/>
        <end position="71"/>
    </location>
</feature>
<keyword evidence="3" id="KW-1185">Reference proteome</keyword>
<feature type="compositionally biased region" description="Polar residues" evidence="1">
    <location>
        <begin position="394"/>
        <end position="403"/>
    </location>
</feature>
<dbReference type="EMBL" id="CANTUO010000001">
    <property type="protein sequence ID" value="CAI5756985.1"/>
    <property type="molecule type" value="Genomic_DNA"/>
</dbReference>
<gene>
    <name evidence="2" type="ORF">CANVERA_P1502</name>
</gene>
<comment type="caution">
    <text evidence="2">The sequence shown here is derived from an EMBL/GenBank/DDBJ whole genome shotgun (WGS) entry which is preliminary data.</text>
</comment>
<feature type="compositionally biased region" description="Basic and acidic residues" evidence="1">
    <location>
        <begin position="404"/>
        <end position="414"/>
    </location>
</feature>
<sequence>MEKKDTEKEDNLPPKRSRSLNDLAIKKGHNSTLSQRIPPKTPIPQQPPKLLNNETKTKTQDTNLEDSYREGSSKYFKQPIDLDYAYEQLNQEVNLNQTTRKRKKNSMDEELISFVVAKNNLLFKPEFEFDAQPTIAPKSRITDNYNNNNNNLIFDNNKNITNNKNHSNLFTLFRKSRFRRRKQPIMPTYKLDDRTIRQHKYQKRMDHIHCGEFELSRSSNTRTKSSITRERSKNNLKPKEETDNFQINTPRIKLVSGKNNSTKSSTSSNSTSLSNGTSIKKDIRKQKHDYLATRDKILESVGVSDVIEDISSNESTFENTTTEIPRNIQKVQTLPEKEKPVENRIDDIRLENAKVQALSKKLLDKRNALELYSGKGLYELIFKHEKTYHHHNKQVNSVTSSRTSLRETNRKNDQDQDQEIAEVPRLKLLDEQVINDRSHQKEIQIQKSLNNFMTAGSDSSTNSSTEVLNSFKELLDLSLV</sequence>
<feature type="region of interest" description="Disordered" evidence="1">
    <location>
        <begin position="216"/>
        <end position="280"/>
    </location>
</feature>
<evidence type="ECO:0000256" key="1">
    <source>
        <dbReference type="SAM" id="MobiDB-lite"/>
    </source>
</evidence>
<name>A0A9W4TSQ9_9ASCO</name>
<evidence type="ECO:0000313" key="2">
    <source>
        <dbReference type="EMBL" id="CAI5756985.1"/>
    </source>
</evidence>
<feature type="compositionally biased region" description="Low complexity" evidence="1">
    <location>
        <begin position="256"/>
        <end position="278"/>
    </location>
</feature>
<protein>
    <submittedName>
        <fullName evidence="2">Uncharacterized protein</fullName>
    </submittedName>
</protein>
<accession>A0A9W4TSQ9</accession>
<feature type="compositionally biased region" description="Basic and acidic residues" evidence="1">
    <location>
        <begin position="227"/>
        <end position="242"/>
    </location>
</feature>
<proteinExistence type="predicted"/>
<dbReference type="Proteomes" id="UP001152885">
    <property type="component" value="Unassembled WGS sequence"/>
</dbReference>
<feature type="compositionally biased region" description="Basic and acidic residues" evidence="1">
    <location>
        <begin position="1"/>
        <end position="13"/>
    </location>
</feature>
<feature type="region of interest" description="Disordered" evidence="1">
    <location>
        <begin position="391"/>
        <end position="422"/>
    </location>
</feature>
<evidence type="ECO:0000313" key="3">
    <source>
        <dbReference type="Proteomes" id="UP001152885"/>
    </source>
</evidence>
<feature type="compositionally biased region" description="Polar residues" evidence="1">
    <location>
        <begin position="216"/>
        <end position="226"/>
    </location>
</feature>
<reference evidence="2" key="1">
    <citation type="submission" date="2022-12" db="EMBL/GenBank/DDBJ databases">
        <authorList>
            <person name="Brejova B."/>
        </authorList>
    </citation>
    <scope>NUCLEOTIDE SEQUENCE</scope>
</reference>